<feature type="compositionally biased region" description="Pro residues" evidence="1">
    <location>
        <begin position="124"/>
        <end position="182"/>
    </location>
</feature>
<evidence type="ECO:0000313" key="3">
    <source>
        <dbReference type="Proteomes" id="UP001055453"/>
    </source>
</evidence>
<sequence length="205" mass="22442">MELHLHPRPHPPAINLLYLVKRLDLGANNTATVKDTLKTNQIIRYTFLGEEGDKLTAFIDPGSSVLLTILTPPNQQPIDNKSQQVTSYQDTLLVTGRYTIELTLVSEVAESDYNLNVALEKPVKPTPTETPLPIPTETPIPIPTETPIPIPTETPIPIPTETPLPIPTETPLPIPTETPSPLPTTGETPTFPPVDETQPFSGQRN</sequence>
<feature type="region of interest" description="Disordered" evidence="1">
    <location>
        <begin position="124"/>
        <end position="205"/>
    </location>
</feature>
<evidence type="ECO:0000256" key="1">
    <source>
        <dbReference type="SAM" id="MobiDB-lite"/>
    </source>
</evidence>
<accession>A0ABN6QAM9</accession>
<gene>
    <name evidence="2" type="ORF">ANSO36C_60500</name>
</gene>
<dbReference type="Gene3D" id="2.60.120.380">
    <property type="match status" value="1"/>
</dbReference>
<proteinExistence type="predicted"/>
<organism evidence="2 3">
    <name type="scientific">Nostoc cf. commune SO-36</name>
    <dbReference type="NCBI Taxonomy" id="449208"/>
    <lineage>
        <taxon>Bacteria</taxon>
        <taxon>Bacillati</taxon>
        <taxon>Cyanobacteriota</taxon>
        <taxon>Cyanophyceae</taxon>
        <taxon>Nostocales</taxon>
        <taxon>Nostocaceae</taxon>
        <taxon>Nostoc</taxon>
    </lineage>
</organism>
<dbReference type="EMBL" id="AP025732">
    <property type="protein sequence ID" value="BDI20248.1"/>
    <property type="molecule type" value="Genomic_DNA"/>
</dbReference>
<keyword evidence="3" id="KW-1185">Reference proteome</keyword>
<name>A0ABN6QAM9_NOSCO</name>
<dbReference type="Proteomes" id="UP001055453">
    <property type="component" value="Chromosome"/>
</dbReference>
<evidence type="ECO:0000313" key="2">
    <source>
        <dbReference type="EMBL" id="BDI20248.1"/>
    </source>
</evidence>
<reference evidence="2" key="1">
    <citation type="submission" date="2022-04" db="EMBL/GenBank/DDBJ databases">
        <title>Complete genome sequence of a cyanobacterium, Nostoc sp. SO-36, isolated in Antarctica.</title>
        <authorList>
            <person name="Kanesaki Y."/>
            <person name="Effendi D."/>
            <person name="Sakamoto T."/>
            <person name="Ohtani S."/>
            <person name="Awai K."/>
        </authorList>
    </citation>
    <scope>NUCLEOTIDE SEQUENCE</scope>
    <source>
        <strain evidence="2">SO-36</strain>
    </source>
</reference>
<protein>
    <submittedName>
        <fullName evidence="2">Uncharacterized protein</fullName>
    </submittedName>
</protein>